<gene>
    <name evidence="1" type="ORF">PENTCL1PPCAC_28611</name>
</gene>
<feature type="non-terminal residue" evidence="1">
    <location>
        <position position="1"/>
    </location>
</feature>
<dbReference type="Proteomes" id="UP001432027">
    <property type="component" value="Unassembled WGS sequence"/>
</dbReference>
<sequence>GLAQIKRVDFLKLCVLGLSRVLMTMGKSILPAEPTLAPDGVTSSTLKCDFDVTPSGANRGSMGKMDTPIVISTLDNPKTHSFRPRNGIN</sequence>
<organism evidence="1 2">
    <name type="scientific">Pristionchus entomophagus</name>
    <dbReference type="NCBI Taxonomy" id="358040"/>
    <lineage>
        <taxon>Eukaryota</taxon>
        <taxon>Metazoa</taxon>
        <taxon>Ecdysozoa</taxon>
        <taxon>Nematoda</taxon>
        <taxon>Chromadorea</taxon>
        <taxon>Rhabditida</taxon>
        <taxon>Rhabditina</taxon>
        <taxon>Diplogasteromorpha</taxon>
        <taxon>Diplogasteroidea</taxon>
        <taxon>Neodiplogasteridae</taxon>
        <taxon>Pristionchus</taxon>
    </lineage>
</organism>
<accession>A0AAV5UII2</accession>
<reference evidence="1" key="1">
    <citation type="submission" date="2023-10" db="EMBL/GenBank/DDBJ databases">
        <title>Genome assembly of Pristionchus species.</title>
        <authorList>
            <person name="Yoshida K."/>
            <person name="Sommer R.J."/>
        </authorList>
    </citation>
    <scope>NUCLEOTIDE SEQUENCE</scope>
    <source>
        <strain evidence="1">RS0144</strain>
    </source>
</reference>
<protein>
    <submittedName>
        <fullName evidence="1">Uncharacterized protein</fullName>
    </submittedName>
</protein>
<evidence type="ECO:0000313" key="1">
    <source>
        <dbReference type="EMBL" id="GMT06437.1"/>
    </source>
</evidence>
<comment type="caution">
    <text evidence="1">The sequence shown here is derived from an EMBL/GenBank/DDBJ whole genome shotgun (WGS) entry which is preliminary data.</text>
</comment>
<name>A0AAV5UII2_9BILA</name>
<dbReference type="AlphaFoldDB" id="A0AAV5UII2"/>
<evidence type="ECO:0000313" key="2">
    <source>
        <dbReference type="Proteomes" id="UP001432027"/>
    </source>
</evidence>
<keyword evidence="2" id="KW-1185">Reference proteome</keyword>
<proteinExistence type="predicted"/>
<dbReference type="EMBL" id="BTSX01000006">
    <property type="protein sequence ID" value="GMT06437.1"/>
    <property type="molecule type" value="Genomic_DNA"/>
</dbReference>